<organism evidence="1 2">
    <name type="scientific">Strongylus vulgaris</name>
    <name type="common">Blood worm</name>
    <dbReference type="NCBI Taxonomy" id="40348"/>
    <lineage>
        <taxon>Eukaryota</taxon>
        <taxon>Metazoa</taxon>
        <taxon>Ecdysozoa</taxon>
        <taxon>Nematoda</taxon>
        <taxon>Chromadorea</taxon>
        <taxon>Rhabditida</taxon>
        <taxon>Rhabditina</taxon>
        <taxon>Rhabditomorpha</taxon>
        <taxon>Strongyloidea</taxon>
        <taxon>Strongylidae</taxon>
        <taxon>Strongylus</taxon>
    </lineage>
</organism>
<sequence>MLSKKDEYCLDIVSLETLDLLMGTISSRPLEIHQLGRKCPITDGTRRCEL</sequence>
<protein>
    <submittedName>
        <fullName evidence="1">Uncharacterized protein</fullName>
    </submittedName>
</protein>
<keyword evidence="2" id="KW-1185">Reference proteome</keyword>
<reference evidence="1 2" key="1">
    <citation type="submission" date="2018-11" db="EMBL/GenBank/DDBJ databases">
        <authorList>
            <consortium name="Pathogen Informatics"/>
        </authorList>
    </citation>
    <scope>NUCLEOTIDE SEQUENCE [LARGE SCALE GENOMIC DNA]</scope>
</reference>
<evidence type="ECO:0000313" key="1">
    <source>
        <dbReference type="EMBL" id="VDM84260.1"/>
    </source>
</evidence>
<proteinExistence type="predicted"/>
<gene>
    <name evidence="1" type="ORF">SVUK_LOCUS19258</name>
</gene>
<dbReference type="AlphaFoldDB" id="A0A3P7JF83"/>
<dbReference type="EMBL" id="UYYB01128821">
    <property type="protein sequence ID" value="VDM84260.1"/>
    <property type="molecule type" value="Genomic_DNA"/>
</dbReference>
<name>A0A3P7JF83_STRVU</name>
<dbReference type="Proteomes" id="UP000270094">
    <property type="component" value="Unassembled WGS sequence"/>
</dbReference>
<evidence type="ECO:0000313" key="2">
    <source>
        <dbReference type="Proteomes" id="UP000270094"/>
    </source>
</evidence>
<accession>A0A3P7JF83</accession>